<feature type="region of interest" description="Disordered" evidence="8">
    <location>
        <begin position="303"/>
        <end position="352"/>
    </location>
</feature>
<keyword evidence="5 7" id="KW-0067">ATP-binding</keyword>
<dbReference type="PANTHER" id="PTHR43289">
    <property type="entry name" value="MITOGEN-ACTIVATED PROTEIN KINASE KINASE KINASE 20-RELATED"/>
    <property type="match status" value="1"/>
</dbReference>
<sequence length="765" mass="84781">MLAQHTQWQDQMLGRYRLQRLLGRGGMGEVWLAEDTDLQRQVAVKLLSPVFRSQQTYFQAFNREARLVASLEHPHILSVHDFGEFKLADDVITYLIMPLISGGSLESLLRKQRQPLPRSIALRYLRQAAEAIDFAHSRRILHRDIKPANMLLQDHWLFISDFGIATLLTTQAFRSQTKAGSGTPLYMAPEQSLGKALPASDRYSLAVVAYELLTGHVPFEGDSPFAVALKHIQDVPPSPRQFNPGLSQDIEQILLHGLAKDPDQRPTSCVAFVDELERLHHPPHLVPRVENDPASTLIKPMDELHSARRSSPPQETSQAGEVSPRDRLRSQNPNSIGDKAAQEQLATTTGAHRPLSRRSLLLGGAAATIFLAGGGYALANAYQPEATPRRGPQRLIPGIPRLKFTGHADSVNNVCWNPQGRFLASGGLDTRIMVWDPTPLLQTPAKTTRSVTQPAAQWKLFAENYRHDLGWSPDGRFLVTVPRESSASVTYAFARTVATIDVFAPQARIALNSDRSGNYDTINEVSSPAWSPDGKSIATATDQNQIAFWNTPGPNKGQGIIKLFNNNATSTKDYYEISVIRWSLDGSLLLGLDNKFHLLAWDPQTGKQQVFPLPDRSDALKIWAQTRQTLNLRSLVTSPARPNQILADAFDVAAIFDLQQHKIVTILTIADPILKGLLQVSKLAWSSNSRYVAGCYLGSNQIYIWDLANSRSHKTSNGFKLPDLSFGKNNGHSSDIFDLSWSPDGRFLASASADHSVIIWQVDAE</sequence>
<accession>A0ABQ3UGG4</accession>
<organism evidence="10 11">
    <name type="scientific">Ktedonobacter robiniae</name>
    <dbReference type="NCBI Taxonomy" id="2778365"/>
    <lineage>
        <taxon>Bacteria</taxon>
        <taxon>Bacillati</taxon>
        <taxon>Chloroflexota</taxon>
        <taxon>Ktedonobacteria</taxon>
        <taxon>Ktedonobacterales</taxon>
        <taxon>Ktedonobacteraceae</taxon>
        <taxon>Ktedonobacter</taxon>
    </lineage>
</organism>
<dbReference type="InterPro" id="IPR011009">
    <property type="entry name" value="Kinase-like_dom_sf"/>
</dbReference>
<evidence type="ECO:0000259" key="9">
    <source>
        <dbReference type="PROSITE" id="PS50011"/>
    </source>
</evidence>
<feature type="repeat" description="WD" evidence="6">
    <location>
        <begin position="729"/>
        <end position="765"/>
    </location>
</feature>
<keyword evidence="11" id="KW-1185">Reference proteome</keyword>
<evidence type="ECO:0000256" key="4">
    <source>
        <dbReference type="ARBA" id="ARBA00022777"/>
    </source>
</evidence>
<comment type="caution">
    <text evidence="10">The sequence shown here is derived from an EMBL/GenBank/DDBJ whole genome shotgun (WGS) entry which is preliminary data.</text>
</comment>
<dbReference type="PROSITE" id="PS50082">
    <property type="entry name" value="WD_REPEATS_2"/>
    <property type="match status" value="2"/>
</dbReference>
<dbReference type="Pfam" id="PF07676">
    <property type="entry name" value="PD40"/>
    <property type="match status" value="1"/>
</dbReference>
<dbReference type="SUPFAM" id="SSF50978">
    <property type="entry name" value="WD40 repeat-like"/>
    <property type="match status" value="1"/>
</dbReference>
<reference evidence="10 11" key="1">
    <citation type="journal article" date="2021" name="Int. J. Syst. Evol. Microbiol.">
        <title>Reticulibacter mediterranei gen. nov., sp. nov., within the new family Reticulibacteraceae fam. nov., and Ktedonospora formicarum gen. nov., sp. nov., Ktedonobacter robiniae sp. nov., Dictyobacter formicarum sp. nov. and Dictyobacter arantiisoli sp. nov., belonging to the class Ktedonobacteria.</title>
        <authorList>
            <person name="Yabe S."/>
            <person name="Zheng Y."/>
            <person name="Wang C.M."/>
            <person name="Sakai Y."/>
            <person name="Abe K."/>
            <person name="Yokota A."/>
            <person name="Donadio S."/>
            <person name="Cavaletti L."/>
            <person name="Monciardini P."/>
        </authorList>
    </citation>
    <scope>NUCLEOTIDE SEQUENCE [LARGE SCALE GENOMIC DNA]</scope>
    <source>
        <strain evidence="10 11">SOSP1-30</strain>
    </source>
</reference>
<dbReference type="InterPro" id="IPR000719">
    <property type="entry name" value="Prot_kinase_dom"/>
</dbReference>
<evidence type="ECO:0000256" key="5">
    <source>
        <dbReference type="ARBA" id="ARBA00022840"/>
    </source>
</evidence>
<feature type="domain" description="Protein kinase" evidence="9">
    <location>
        <begin position="16"/>
        <end position="284"/>
    </location>
</feature>
<dbReference type="PROSITE" id="PS00107">
    <property type="entry name" value="PROTEIN_KINASE_ATP"/>
    <property type="match status" value="1"/>
</dbReference>
<dbReference type="Gene3D" id="1.10.510.10">
    <property type="entry name" value="Transferase(Phosphotransferase) domain 1"/>
    <property type="match status" value="1"/>
</dbReference>
<dbReference type="InterPro" id="IPR011659">
    <property type="entry name" value="WD40"/>
</dbReference>
<dbReference type="RefSeq" id="WP_201368771.1">
    <property type="nucleotide sequence ID" value="NZ_BNJG01000001.1"/>
</dbReference>
<gene>
    <name evidence="10" type="ORF">KSB_02740</name>
</gene>
<dbReference type="Pfam" id="PF00069">
    <property type="entry name" value="Pkinase"/>
    <property type="match status" value="1"/>
</dbReference>
<feature type="binding site" evidence="7">
    <location>
        <position position="45"/>
    </location>
    <ligand>
        <name>ATP</name>
        <dbReference type="ChEBI" id="CHEBI:30616"/>
    </ligand>
</feature>
<dbReference type="CDD" id="cd14014">
    <property type="entry name" value="STKc_PknB_like"/>
    <property type="match status" value="1"/>
</dbReference>
<evidence type="ECO:0000313" key="10">
    <source>
        <dbReference type="EMBL" id="GHO51799.1"/>
    </source>
</evidence>
<evidence type="ECO:0000256" key="6">
    <source>
        <dbReference type="PROSITE-ProRule" id="PRU00221"/>
    </source>
</evidence>
<evidence type="ECO:0000256" key="3">
    <source>
        <dbReference type="ARBA" id="ARBA00022741"/>
    </source>
</evidence>
<evidence type="ECO:0000256" key="7">
    <source>
        <dbReference type="PROSITE-ProRule" id="PRU10141"/>
    </source>
</evidence>
<dbReference type="SUPFAM" id="SSF56112">
    <property type="entry name" value="Protein kinase-like (PK-like)"/>
    <property type="match status" value="1"/>
</dbReference>
<evidence type="ECO:0000256" key="8">
    <source>
        <dbReference type="SAM" id="MobiDB-lite"/>
    </source>
</evidence>
<feature type="compositionally biased region" description="Polar residues" evidence="8">
    <location>
        <begin position="309"/>
        <end position="320"/>
    </location>
</feature>
<evidence type="ECO:0000256" key="1">
    <source>
        <dbReference type="ARBA" id="ARBA00012513"/>
    </source>
</evidence>
<dbReference type="PROSITE" id="PS50294">
    <property type="entry name" value="WD_REPEATS_REGION"/>
    <property type="match status" value="2"/>
</dbReference>
<dbReference type="EMBL" id="BNJG01000001">
    <property type="protein sequence ID" value="GHO51799.1"/>
    <property type="molecule type" value="Genomic_DNA"/>
</dbReference>
<dbReference type="Gene3D" id="2.130.10.10">
    <property type="entry name" value="YVTN repeat-like/Quinoprotein amine dehydrogenase"/>
    <property type="match status" value="2"/>
</dbReference>
<name>A0ABQ3UGG4_9CHLR</name>
<dbReference type="PROSITE" id="PS50011">
    <property type="entry name" value="PROTEIN_KINASE_DOM"/>
    <property type="match status" value="1"/>
</dbReference>
<dbReference type="InterPro" id="IPR008271">
    <property type="entry name" value="Ser/Thr_kinase_AS"/>
</dbReference>
<dbReference type="EC" id="2.7.11.1" evidence="1"/>
<keyword evidence="4" id="KW-0418">Kinase</keyword>
<protein>
    <recommendedName>
        <fullName evidence="1">non-specific serine/threonine protein kinase</fullName>
        <ecNumber evidence="1">2.7.11.1</ecNumber>
    </recommendedName>
</protein>
<dbReference type="PROSITE" id="PS00108">
    <property type="entry name" value="PROTEIN_KINASE_ST"/>
    <property type="match status" value="1"/>
</dbReference>
<dbReference type="InterPro" id="IPR036322">
    <property type="entry name" value="WD40_repeat_dom_sf"/>
</dbReference>
<keyword evidence="3 7" id="KW-0547">Nucleotide-binding</keyword>
<dbReference type="PANTHER" id="PTHR43289:SF6">
    <property type="entry name" value="SERINE_THREONINE-PROTEIN KINASE NEKL-3"/>
    <property type="match status" value="1"/>
</dbReference>
<dbReference type="SMART" id="SM00320">
    <property type="entry name" value="WD40"/>
    <property type="match status" value="5"/>
</dbReference>
<dbReference type="Gene3D" id="3.30.200.20">
    <property type="entry name" value="Phosphorylase Kinase, domain 1"/>
    <property type="match status" value="1"/>
</dbReference>
<keyword evidence="2" id="KW-0808">Transferase</keyword>
<feature type="repeat" description="WD" evidence="6">
    <location>
        <begin position="404"/>
        <end position="436"/>
    </location>
</feature>
<evidence type="ECO:0000313" key="11">
    <source>
        <dbReference type="Proteomes" id="UP000654345"/>
    </source>
</evidence>
<dbReference type="InterPro" id="IPR015943">
    <property type="entry name" value="WD40/YVTN_repeat-like_dom_sf"/>
</dbReference>
<dbReference type="InterPro" id="IPR001680">
    <property type="entry name" value="WD40_rpt"/>
</dbReference>
<dbReference type="Proteomes" id="UP000654345">
    <property type="component" value="Unassembled WGS sequence"/>
</dbReference>
<evidence type="ECO:0000256" key="2">
    <source>
        <dbReference type="ARBA" id="ARBA00022679"/>
    </source>
</evidence>
<keyword evidence="6" id="KW-0853">WD repeat</keyword>
<proteinExistence type="predicted"/>
<dbReference type="InterPro" id="IPR017441">
    <property type="entry name" value="Protein_kinase_ATP_BS"/>
</dbReference>
<dbReference type="Pfam" id="PF00400">
    <property type="entry name" value="WD40"/>
    <property type="match status" value="2"/>
</dbReference>
<dbReference type="SMART" id="SM00220">
    <property type="entry name" value="S_TKc"/>
    <property type="match status" value="1"/>
</dbReference>